<dbReference type="CDD" id="cd09725">
    <property type="entry name" value="Cas2_I_II_III"/>
    <property type="match status" value="1"/>
</dbReference>
<reference evidence="10 11" key="1">
    <citation type="journal article" date="2019" name="ISME J.">
        <title>Insights into ecological role of a new deltaproteobacterial order Candidatus Acidulodesulfobacterales by metagenomics and metatranscriptomics.</title>
        <authorList>
            <person name="Tan S."/>
            <person name="Liu J."/>
            <person name="Fang Y."/>
            <person name="Hedlund B.P."/>
            <person name="Lian Z.H."/>
            <person name="Huang L.Y."/>
            <person name="Li J.T."/>
            <person name="Huang L.N."/>
            <person name="Li W.J."/>
            <person name="Jiang H.C."/>
            <person name="Dong H.L."/>
            <person name="Shu W.S."/>
        </authorList>
    </citation>
    <scope>NUCLEOTIDE SEQUENCE [LARGE SCALE GENOMIC DNA]</scope>
    <source>
        <strain evidence="10">AP1</strain>
    </source>
</reference>
<keyword evidence="5 9" id="KW-0255">Endonuclease</keyword>
<dbReference type="Gene3D" id="3.30.70.240">
    <property type="match status" value="1"/>
</dbReference>
<evidence type="ECO:0000256" key="2">
    <source>
        <dbReference type="ARBA" id="ARBA00009959"/>
    </source>
</evidence>
<dbReference type="AlphaFoldDB" id="A0A519BQA6"/>
<dbReference type="PANTHER" id="PTHR34405:SF3">
    <property type="entry name" value="CRISPR-ASSOCIATED ENDORIBONUCLEASE CAS2 3"/>
    <property type="match status" value="1"/>
</dbReference>
<dbReference type="PANTHER" id="PTHR34405">
    <property type="entry name" value="CRISPR-ASSOCIATED ENDORIBONUCLEASE CAS2"/>
    <property type="match status" value="1"/>
</dbReference>
<keyword evidence="4 9" id="KW-0479">Metal-binding</keyword>
<dbReference type="NCBIfam" id="TIGR01573">
    <property type="entry name" value="cas2"/>
    <property type="match status" value="1"/>
</dbReference>
<dbReference type="Pfam" id="PF09827">
    <property type="entry name" value="CRISPR_Cas2"/>
    <property type="match status" value="1"/>
</dbReference>
<keyword evidence="7 9" id="KW-0460">Magnesium</keyword>
<dbReference type="GO" id="GO:0004521">
    <property type="term" value="F:RNA endonuclease activity"/>
    <property type="evidence" value="ECO:0007669"/>
    <property type="project" value="InterPro"/>
</dbReference>
<gene>
    <name evidence="9 10" type="primary">cas2</name>
    <name evidence="10" type="ORF">EVG15_00745</name>
</gene>
<feature type="binding site" evidence="9">
    <location>
        <position position="9"/>
    </location>
    <ligand>
        <name>Mg(2+)</name>
        <dbReference type="ChEBI" id="CHEBI:18420"/>
        <note>catalytic</note>
    </ligand>
</feature>
<comment type="function">
    <text evidence="9">CRISPR (clustered regularly interspaced short palindromic repeat), is an adaptive immune system that provides protection against mobile genetic elements (viruses, transposable elements and conjugative plasmids). CRISPR clusters contain sequences complementary to antecedent mobile elements and target invading nucleic acids. CRISPR clusters are transcribed and processed into CRISPR RNA (crRNA). Functions as a ssRNA-specific endoribonuclease. Involved in the integration of spacer DNA into the CRISPR cassette.</text>
</comment>
<organism evidence="10 11">
    <name type="scientific">Candidatus Acididesulfobacter diazotrophicus</name>
    <dbReference type="NCBI Taxonomy" id="2597226"/>
    <lineage>
        <taxon>Bacteria</taxon>
        <taxon>Deltaproteobacteria</taxon>
        <taxon>Candidatus Acidulodesulfobacterales</taxon>
        <taxon>Candidatus Acididesulfobacter</taxon>
    </lineage>
</organism>
<dbReference type="EMBL" id="SGBB01000001">
    <property type="protein sequence ID" value="RZD19443.1"/>
    <property type="molecule type" value="Genomic_DNA"/>
</dbReference>
<comment type="cofactor">
    <cofactor evidence="1 9">
        <name>Mg(2+)</name>
        <dbReference type="ChEBI" id="CHEBI:18420"/>
    </cofactor>
</comment>
<evidence type="ECO:0000256" key="6">
    <source>
        <dbReference type="ARBA" id="ARBA00022801"/>
    </source>
</evidence>
<evidence type="ECO:0000256" key="4">
    <source>
        <dbReference type="ARBA" id="ARBA00022723"/>
    </source>
</evidence>
<sequence>MDKWLVIYDIRDIKRLRKVAKIMLDYGIRVQKSVFEIECNKDIIYKLKKAIHDIINEKDFVVYFNICEKDWQKKLKYGILYQETEVEEKSFYIL</sequence>
<evidence type="ECO:0000256" key="9">
    <source>
        <dbReference type="HAMAP-Rule" id="MF_01471"/>
    </source>
</evidence>
<evidence type="ECO:0000313" key="11">
    <source>
        <dbReference type="Proteomes" id="UP000319296"/>
    </source>
</evidence>
<keyword evidence="8 9" id="KW-0051">Antiviral defense</keyword>
<dbReference type="InterPro" id="IPR019199">
    <property type="entry name" value="Virulence_VapD/CRISPR_Cas2"/>
</dbReference>
<dbReference type="EC" id="3.1.-.-" evidence="9"/>
<dbReference type="InterPro" id="IPR021127">
    <property type="entry name" value="CRISPR_associated_Cas2"/>
</dbReference>
<dbReference type="HAMAP" id="MF_01471">
    <property type="entry name" value="Cas2"/>
    <property type="match status" value="1"/>
</dbReference>
<dbReference type="GO" id="GO:0046872">
    <property type="term" value="F:metal ion binding"/>
    <property type="evidence" value="ECO:0007669"/>
    <property type="project" value="UniProtKB-UniRule"/>
</dbReference>
<dbReference type="GO" id="GO:0051607">
    <property type="term" value="P:defense response to virus"/>
    <property type="evidence" value="ECO:0007669"/>
    <property type="project" value="UniProtKB-UniRule"/>
</dbReference>
<evidence type="ECO:0000313" key="10">
    <source>
        <dbReference type="EMBL" id="RZD19443.1"/>
    </source>
</evidence>
<keyword evidence="6 9" id="KW-0378">Hydrolase</keyword>
<comment type="similarity">
    <text evidence="2 9">Belongs to the CRISPR-associated endoribonuclease Cas2 protein family.</text>
</comment>
<evidence type="ECO:0000256" key="7">
    <source>
        <dbReference type="ARBA" id="ARBA00022842"/>
    </source>
</evidence>
<accession>A0A519BQA6</accession>
<evidence type="ECO:0000256" key="3">
    <source>
        <dbReference type="ARBA" id="ARBA00022722"/>
    </source>
</evidence>
<dbReference type="SUPFAM" id="SSF143430">
    <property type="entry name" value="TTP0101/SSO1404-like"/>
    <property type="match status" value="1"/>
</dbReference>
<evidence type="ECO:0000256" key="8">
    <source>
        <dbReference type="ARBA" id="ARBA00023118"/>
    </source>
</evidence>
<name>A0A519BQA6_9DELT</name>
<dbReference type="GO" id="GO:0043571">
    <property type="term" value="P:maintenance of CRISPR repeat elements"/>
    <property type="evidence" value="ECO:0007669"/>
    <property type="project" value="UniProtKB-UniRule"/>
</dbReference>
<proteinExistence type="inferred from homology"/>
<dbReference type="Proteomes" id="UP000319296">
    <property type="component" value="Unassembled WGS sequence"/>
</dbReference>
<evidence type="ECO:0000256" key="1">
    <source>
        <dbReference type="ARBA" id="ARBA00001946"/>
    </source>
</evidence>
<protein>
    <recommendedName>
        <fullName evidence="9">CRISPR-associated endoribonuclease Cas2</fullName>
        <ecNumber evidence="9">3.1.-.-</ecNumber>
    </recommendedName>
</protein>
<comment type="caution">
    <text evidence="10">The sequence shown here is derived from an EMBL/GenBank/DDBJ whole genome shotgun (WGS) entry which is preliminary data.</text>
</comment>
<comment type="subunit">
    <text evidence="9">Homodimer, forms a heterotetramer with a Cas1 homodimer.</text>
</comment>
<evidence type="ECO:0000256" key="5">
    <source>
        <dbReference type="ARBA" id="ARBA00022759"/>
    </source>
</evidence>
<dbReference type="GO" id="GO:0016787">
    <property type="term" value="F:hydrolase activity"/>
    <property type="evidence" value="ECO:0007669"/>
    <property type="project" value="UniProtKB-KW"/>
</dbReference>
<keyword evidence="3 9" id="KW-0540">Nuclease</keyword>